<keyword evidence="2" id="KW-0503">Monooxygenase</keyword>
<dbReference type="EC" id="1.-.-.-" evidence="4"/>
<dbReference type="Pfam" id="PF00296">
    <property type="entry name" value="Bac_luciferase"/>
    <property type="match status" value="1"/>
</dbReference>
<dbReference type="EMBL" id="CP147920">
    <property type="protein sequence ID" value="XAU15155.1"/>
    <property type="molecule type" value="Genomic_DNA"/>
</dbReference>
<dbReference type="Proteomes" id="UP001447842">
    <property type="component" value="Chromosome"/>
</dbReference>
<evidence type="ECO:0000313" key="4">
    <source>
        <dbReference type="EMBL" id="XAU15155.1"/>
    </source>
</evidence>
<dbReference type="PANTHER" id="PTHR30137">
    <property type="entry name" value="LUCIFERASE-LIKE MONOOXYGENASE"/>
    <property type="match status" value="1"/>
</dbReference>
<organism evidence="4 5">
    <name type="scientific">Sulfurimonas diazotrophicus</name>
    <dbReference type="NCBI Taxonomy" id="3131939"/>
    <lineage>
        <taxon>Bacteria</taxon>
        <taxon>Pseudomonadati</taxon>
        <taxon>Campylobacterota</taxon>
        <taxon>Epsilonproteobacteria</taxon>
        <taxon>Campylobacterales</taxon>
        <taxon>Sulfurimonadaceae</taxon>
        <taxon>Sulfurimonas</taxon>
    </lineage>
</organism>
<dbReference type="InterPro" id="IPR050766">
    <property type="entry name" value="Bact_Lucif_Oxidored"/>
</dbReference>
<dbReference type="InterPro" id="IPR036661">
    <property type="entry name" value="Luciferase-like_sf"/>
</dbReference>
<name>A0ABZ3H9F9_9BACT</name>
<protein>
    <submittedName>
        <fullName evidence="4">LLM class flavin-dependent oxidoreductase</fullName>
        <ecNumber evidence="4">1.-.-.-</ecNumber>
    </submittedName>
</protein>
<keyword evidence="1 4" id="KW-0560">Oxidoreductase</keyword>
<proteinExistence type="predicted"/>
<feature type="domain" description="Luciferase-like" evidence="3">
    <location>
        <begin position="1"/>
        <end position="300"/>
    </location>
</feature>
<sequence>MHIGLFCLAEDYSGDTAQSLHEQLRLVEAAERLGFDEAWFGEHHFNAFSVIPDPALMLAYAAARTKRIRLGTAGFLAPFYHPVRLAESIAVLDNLSDGRINAGFAKGGFAPDTRHFLQHKEELRSIMFETVEAVDLLLQRRGVDFNGDFLQIHNSTVTPRPLQQQLPFYVATFASEATIHFAATHGYGLMMSQGATLRDCVEAQDFYRMIAGHDPEMIVMRVFAVADSDAEAQRAALPAIDHFVKCMRAAQREQPQPGFDAENYEALLRERSAFFDGQAFFDNAILGSPETCIARIDALAGELPNLHLALKPAGRDADTDIAMLERFNAEIRPYFNPGVSL</sequence>
<gene>
    <name evidence="4" type="ORF">WCY31_00280</name>
</gene>
<evidence type="ECO:0000259" key="3">
    <source>
        <dbReference type="Pfam" id="PF00296"/>
    </source>
</evidence>
<dbReference type="PANTHER" id="PTHR30137:SF8">
    <property type="entry name" value="BLR5498 PROTEIN"/>
    <property type="match status" value="1"/>
</dbReference>
<accession>A0ABZ3H9F9</accession>
<dbReference type="GO" id="GO:0016491">
    <property type="term" value="F:oxidoreductase activity"/>
    <property type="evidence" value="ECO:0007669"/>
    <property type="project" value="UniProtKB-KW"/>
</dbReference>
<evidence type="ECO:0000256" key="2">
    <source>
        <dbReference type="ARBA" id="ARBA00023033"/>
    </source>
</evidence>
<dbReference type="SUPFAM" id="SSF51679">
    <property type="entry name" value="Bacterial luciferase-like"/>
    <property type="match status" value="1"/>
</dbReference>
<dbReference type="Gene3D" id="3.20.20.30">
    <property type="entry name" value="Luciferase-like domain"/>
    <property type="match status" value="1"/>
</dbReference>
<reference evidence="4 5" key="1">
    <citation type="submission" date="2024-03" db="EMBL/GenBank/DDBJ databases">
        <title>Sulfurimonas sp. HSL3-1.</title>
        <authorList>
            <person name="Wang S."/>
        </authorList>
    </citation>
    <scope>NUCLEOTIDE SEQUENCE [LARGE SCALE GENOMIC DNA]</scope>
    <source>
        <strain evidence="4 5">HSL3-1</strain>
    </source>
</reference>
<evidence type="ECO:0000313" key="5">
    <source>
        <dbReference type="Proteomes" id="UP001447842"/>
    </source>
</evidence>
<keyword evidence="5" id="KW-1185">Reference proteome</keyword>
<dbReference type="InterPro" id="IPR011251">
    <property type="entry name" value="Luciferase-like_dom"/>
</dbReference>
<evidence type="ECO:0000256" key="1">
    <source>
        <dbReference type="ARBA" id="ARBA00023002"/>
    </source>
</evidence>
<dbReference type="RefSeq" id="WP_345972737.1">
    <property type="nucleotide sequence ID" value="NZ_CP147920.1"/>
</dbReference>